<keyword evidence="3" id="KW-1185">Reference proteome</keyword>
<dbReference type="PANTHER" id="PTHR10622:SF13">
    <property type="entry name" value="NACHT DOMAIN-CONTAINING PROTEIN"/>
    <property type="match status" value="1"/>
</dbReference>
<dbReference type="Gene3D" id="2.130.10.130">
    <property type="entry name" value="Integrin alpha, N-terminal"/>
    <property type="match status" value="1"/>
</dbReference>
<feature type="domain" description="Heterokaryon incompatibility" evidence="1">
    <location>
        <begin position="98"/>
        <end position="199"/>
    </location>
</feature>
<dbReference type="GeneID" id="96089070"/>
<dbReference type="InterPro" id="IPR028994">
    <property type="entry name" value="Integrin_alpha_N"/>
</dbReference>
<dbReference type="Proteomes" id="UP001578633">
    <property type="component" value="Chromosome 8"/>
</dbReference>
<reference evidence="2 3" key="1">
    <citation type="submission" date="2024-09" db="EMBL/GenBank/DDBJ databases">
        <title>T2T genomes of carrot and Alternaria dauci and their utility for understanding host-pathogen interaction during carrot leaf blight disease.</title>
        <authorList>
            <person name="Liu W."/>
            <person name="Xu S."/>
            <person name="Ou C."/>
            <person name="Liu X."/>
            <person name="Zhuang F."/>
            <person name="Deng X.W."/>
        </authorList>
    </citation>
    <scope>NUCLEOTIDE SEQUENCE [LARGE SCALE GENOMIC DNA]</scope>
    <source>
        <strain evidence="2 3">A2016</strain>
    </source>
</reference>
<organism evidence="2 3">
    <name type="scientific">Alternaria dauci</name>
    <dbReference type="NCBI Taxonomy" id="48095"/>
    <lineage>
        <taxon>Eukaryota</taxon>
        <taxon>Fungi</taxon>
        <taxon>Dikarya</taxon>
        <taxon>Ascomycota</taxon>
        <taxon>Pezizomycotina</taxon>
        <taxon>Dothideomycetes</taxon>
        <taxon>Pleosporomycetidae</taxon>
        <taxon>Pleosporales</taxon>
        <taxon>Pleosporineae</taxon>
        <taxon>Pleosporaceae</taxon>
        <taxon>Alternaria</taxon>
        <taxon>Alternaria sect. Porri</taxon>
    </lineage>
</organism>
<proteinExistence type="predicted"/>
<dbReference type="RefSeq" id="XP_069304350.1">
    <property type="nucleotide sequence ID" value="XM_069454955.1"/>
</dbReference>
<dbReference type="InterPro" id="IPR010730">
    <property type="entry name" value="HET"/>
</dbReference>
<dbReference type="SUPFAM" id="SSF69318">
    <property type="entry name" value="Integrin alpha N-terminal domain"/>
    <property type="match status" value="1"/>
</dbReference>
<accession>A0ABR3UBA1</accession>
<gene>
    <name evidence="2" type="ORF">ACET3X_008748</name>
</gene>
<evidence type="ECO:0000259" key="1">
    <source>
        <dbReference type="Pfam" id="PF06985"/>
    </source>
</evidence>
<name>A0ABR3UBA1_9PLEO</name>
<protein>
    <recommendedName>
        <fullName evidence="1">Heterokaryon incompatibility domain-containing protein</fullName>
    </recommendedName>
</protein>
<dbReference type="PANTHER" id="PTHR10622">
    <property type="entry name" value="HET DOMAIN-CONTAINING PROTEIN"/>
    <property type="match status" value="1"/>
</dbReference>
<evidence type="ECO:0000313" key="2">
    <source>
        <dbReference type="EMBL" id="KAL1793766.1"/>
    </source>
</evidence>
<evidence type="ECO:0000313" key="3">
    <source>
        <dbReference type="Proteomes" id="UP001578633"/>
    </source>
</evidence>
<dbReference type="EMBL" id="JBHGVX010000008">
    <property type="protein sequence ID" value="KAL1793766.1"/>
    <property type="molecule type" value="Genomic_DNA"/>
</dbReference>
<dbReference type="Pfam" id="PF06985">
    <property type="entry name" value="HET"/>
    <property type="match status" value="1"/>
</dbReference>
<comment type="caution">
    <text evidence="2">The sequence shown here is derived from an EMBL/GenBank/DDBJ whole genome shotgun (WGS) entry which is preliminary data.</text>
</comment>
<sequence>MLVPCYPNVPKAQPDDYRDTVGLHQQPNSDFTHSCPNVGGASFLYAKGSHQETYRTSENWWCVVPTASVAIPAMRLLQHLGNDSFRLVYRVDEQIPPYAILSHTWGREEDELTYQDLVNGTYKTKDLGYRKLQFCAREAADDGLKYFWIDTCCIDKSSSAELQEAIGCMFRWYRDSAACYAYLGDVSEDSFHDVQEYKHYYSREFEESKWFTRGWTLQELIAPKCVKFYTREGNFIERKKHIVDWIEEITGIPTKALQGAPLSHFSVDQRMKWAEGRKTTRQEDLAYSLLGIFDIQMSLYYGEGRERAFQRLKKKITKSQVAVGPVIPEPKAVVLQPDHFEFILHSSTMLHETDDQYSLLMGNNASEVDRPDLCAVKRNGTNFQNLEVNLLYGAKSYQNFVLRIATPNFTPLRENWTMTEQAGRGPLDFFLADWTGDGILDLVMIKKFYTSTQSTEVYIFSGSDQYQTILFQGGTYLTETDDTWTFGMEKWSPSKKPDLIAIKKSNTASKTTEVYILNGNDRFKTLDLNTSTPLHETDSTWDFVVADWNGDSAPDLVAIKKSETTTKCTEVHVLSGSSYFQEFILRAETPLSRSHGLFEFAVADWSGNGRPDLIAFKKKETATNSTEVHVMSQRK</sequence>